<name>K0T074_THAOC</name>
<dbReference type="EMBL" id="AGNL01007658">
    <property type="protein sequence ID" value="EJK71090.1"/>
    <property type="molecule type" value="Genomic_DNA"/>
</dbReference>
<dbReference type="eggNOG" id="ENOG502SAMK">
    <property type="taxonomic scope" value="Eukaryota"/>
</dbReference>
<dbReference type="OrthoDB" id="69177at2759"/>
<dbReference type="Proteomes" id="UP000266841">
    <property type="component" value="Unassembled WGS sequence"/>
</dbReference>
<sequence>MVAAAIANPRLLLHNLCIASAFVGPAKQSPGAVSQGVRPAERAKVSSPAVFPATQQHAAPAGSTTVSTASVGEASSLLLEVDDLLRPHVGTSLYPDDIRREIHDGYQSDLFYAVESGLPFESFRSSAPNQVEYEHIISNDGETIALRTAASTPLLNQDEIDKLRFAAEWYWTTAGGTASRFTYQRRGNSEAHLSDVVRSSRESTRDVTSVVESLLLDRVFPWVREAFLSREDGSRGLPGDDAELYVYDSLFIRYNATAAAVEADDTARSVAGAGQPLHRDLGYVSVNVMLNSQDEFEGGGTFFEDQLSGRVDPSGGLVGNEPLKPSGSGHALAHHSCSRHAGAATTGGVRDILVLFVAVKGVTGPAGWEVGSRLKANARRHRPRCGDARTRALARVLHHRMAIDESRVDGEAWQHLGMAILDCHEAEPQGTRPLELAAACLGRATELTPNDGKLWNNVAVAFERLLHALQDRSPDRLESERLDERIIAAYRRALSVHSACREAGCDVEGDYESACLNYGLYLSRKDDFAGA</sequence>
<comment type="caution">
    <text evidence="1">The sequence shown here is derived from an EMBL/GenBank/DDBJ whole genome shotgun (WGS) entry which is preliminary data.</text>
</comment>
<feature type="non-terminal residue" evidence="1">
    <location>
        <position position="531"/>
    </location>
</feature>
<dbReference type="Gene3D" id="2.60.120.620">
    <property type="entry name" value="q2cbj1_9rhob like domain"/>
    <property type="match status" value="1"/>
</dbReference>
<dbReference type="OMA" id="SRFTYQR"/>
<keyword evidence="2" id="KW-1185">Reference proteome</keyword>
<dbReference type="AlphaFoldDB" id="K0T074"/>
<gene>
    <name evidence="1" type="ORF">THAOC_07503</name>
</gene>
<proteinExistence type="predicted"/>
<evidence type="ECO:0008006" key="3">
    <source>
        <dbReference type="Google" id="ProtNLM"/>
    </source>
</evidence>
<protein>
    <recommendedName>
        <fullName evidence="3">Fe2OG dioxygenase domain-containing protein</fullName>
    </recommendedName>
</protein>
<evidence type="ECO:0000313" key="2">
    <source>
        <dbReference type="Proteomes" id="UP000266841"/>
    </source>
</evidence>
<accession>K0T074</accession>
<evidence type="ECO:0000313" key="1">
    <source>
        <dbReference type="EMBL" id="EJK71090.1"/>
    </source>
</evidence>
<reference evidence="1 2" key="1">
    <citation type="journal article" date="2012" name="Genome Biol.">
        <title>Genome and low-iron response of an oceanic diatom adapted to chronic iron limitation.</title>
        <authorList>
            <person name="Lommer M."/>
            <person name="Specht M."/>
            <person name="Roy A.S."/>
            <person name="Kraemer L."/>
            <person name="Andreson R."/>
            <person name="Gutowska M.A."/>
            <person name="Wolf J."/>
            <person name="Bergner S.V."/>
            <person name="Schilhabel M.B."/>
            <person name="Klostermeier U.C."/>
            <person name="Beiko R.G."/>
            <person name="Rosenstiel P."/>
            <person name="Hippler M."/>
            <person name="Laroche J."/>
        </authorList>
    </citation>
    <scope>NUCLEOTIDE SEQUENCE [LARGE SCALE GENOMIC DNA]</scope>
    <source>
        <strain evidence="1 2">CCMP1005</strain>
    </source>
</reference>
<organism evidence="1 2">
    <name type="scientific">Thalassiosira oceanica</name>
    <name type="common">Marine diatom</name>
    <dbReference type="NCBI Taxonomy" id="159749"/>
    <lineage>
        <taxon>Eukaryota</taxon>
        <taxon>Sar</taxon>
        <taxon>Stramenopiles</taxon>
        <taxon>Ochrophyta</taxon>
        <taxon>Bacillariophyta</taxon>
        <taxon>Coscinodiscophyceae</taxon>
        <taxon>Thalassiosirophycidae</taxon>
        <taxon>Thalassiosirales</taxon>
        <taxon>Thalassiosiraceae</taxon>
        <taxon>Thalassiosira</taxon>
    </lineage>
</organism>